<dbReference type="PANTHER" id="PTHR24304:SF2">
    <property type="entry name" value="24-HYDROXYCHOLESTEROL 7-ALPHA-HYDROXYLASE"/>
    <property type="match status" value="1"/>
</dbReference>
<dbReference type="OrthoDB" id="1470350at2759"/>
<reference evidence="8" key="1">
    <citation type="submission" date="2021-02" db="EMBL/GenBank/DDBJ databases">
        <title>Genome sequence Cadophora malorum strain M34.</title>
        <authorList>
            <person name="Stefanovic E."/>
            <person name="Vu D."/>
            <person name="Scully C."/>
            <person name="Dijksterhuis J."/>
            <person name="Roader J."/>
            <person name="Houbraken J."/>
        </authorList>
    </citation>
    <scope>NUCLEOTIDE SEQUENCE</scope>
    <source>
        <strain evidence="8">M34</strain>
    </source>
</reference>
<dbReference type="SUPFAM" id="SSF48264">
    <property type="entry name" value="Cytochrome P450"/>
    <property type="match status" value="1"/>
</dbReference>
<dbReference type="EMBL" id="JAFJYH010000298">
    <property type="protein sequence ID" value="KAG4413732.1"/>
    <property type="molecule type" value="Genomic_DNA"/>
</dbReference>
<keyword evidence="3 6" id="KW-0349">Heme</keyword>
<evidence type="ECO:0000256" key="6">
    <source>
        <dbReference type="PIRSR" id="PIRSR602403-1"/>
    </source>
</evidence>
<comment type="similarity">
    <text evidence="2">Belongs to the cytochrome P450 family.</text>
</comment>
<evidence type="ECO:0000256" key="1">
    <source>
        <dbReference type="ARBA" id="ARBA00001971"/>
    </source>
</evidence>
<evidence type="ECO:0000256" key="2">
    <source>
        <dbReference type="ARBA" id="ARBA00010617"/>
    </source>
</evidence>
<gene>
    <name evidence="8" type="ORF">IFR04_013127</name>
</gene>
<keyword evidence="4 6" id="KW-0479">Metal-binding</keyword>
<evidence type="ECO:0000313" key="8">
    <source>
        <dbReference type="EMBL" id="KAG4413732.1"/>
    </source>
</evidence>
<feature type="region of interest" description="Disordered" evidence="7">
    <location>
        <begin position="471"/>
        <end position="493"/>
    </location>
</feature>
<sequence length="577" mass="64731">MIDEIIDQGAAAIRWDSRISVAAGLLSIVFFTRLITSLRSRIALWRAGSEKIPPILPYSLPGLGNLLAFAFDTKELLSVIIQKYGPNIPVRIRVLNRKLHFISGHESVLAIFKGSRDLTTAPASILVLENAFGSPASARHVFERDNTGVSSQPLEGSNDLEPHNRVFAITHRSLHGHLQGIGLKELAARFLYFLEAELSALDIGPDEWTAIPDFYDLLKKSIFKASTTALCGPTLFELNPDLTDDFWEFDTHIAKLFKNLPRWMIPRAFAVRDKMKASITKWHLYAGERFDRDDEALQKLEWEELFGTRLMRTRQTDFAGVDGLNEDAIAASDLGMIWGTNANIVPMIGWSMIDTLIRPELLAQVREEISSIAGSSAKGSDIGEHMPKLLSNPLLQSIYSEELRVRNGVIIQRVPVVDNFKVGNWKFPKGDMIVTSTWHEQRDRSVWNEGPNMEHSVEEFWAERFLVYPNDPNSGPGKPGRDTKSKGRVGGIDEANRPIFTTDSVTGSYIPYGGGTKICPGRFYAKQEAIGAMAMFLTMFDIELEKNDIPQPNMEYFPFGVVPPLGIFPARMRRRKV</sequence>
<accession>A0A8H7T778</accession>
<dbReference type="GO" id="GO:0016705">
    <property type="term" value="F:oxidoreductase activity, acting on paired donors, with incorporation or reduction of molecular oxygen"/>
    <property type="evidence" value="ECO:0007669"/>
    <property type="project" value="InterPro"/>
</dbReference>
<protein>
    <recommendedName>
        <fullName evidence="10">Cytochrome P450</fullName>
    </recommendedName>
</protein>
<evidence type="ECO:0000256" key="3">
    <source>
        <dbReference type="ARBA" id="ARBA00022617"/>
    </source>
</evidence>
<evidence type="ECO:0000256" key="4">
    <source>
        <dbReference type="ARBA" id="ARBA00022723"/>
    </source>
</evidence>
<keyword evidence="5 6" id="KW-0408">Iron</keyword>
<evidence type="ECO:0000256" key="7">
    <source>
        <dbReference type="SAM" id="MobiDB-lite"/>
    </source>
</evidence>
<dbReference type="Pfam" id="PF00067">
    <property type="entry name" value="p450"/>
    <property type="match status" value="1"/>
</dbReference>
<dbReference type="PANTHER" id="PTHR24304">
    <property type="entry name" value="CYTOCHROME P450 FAMILY 7"/>
    <property type="match status" value="1"/>
</dbReference>
<dbReference type="GO" id="GO:0008395">
    <property type="term" value="F:steroid hydroxylase activity"/>
    <property type="evidence" value="ECO:0007669"/>
    <property type="project" value="TreeGrafter"/>
</dbReference>
<dbReference type="Proteomes" id="UP000664132">
    <property type="component" value="Unassembled WGS sequence"/>
</dbReference>
<comment type="caution">
    <text evidence="8">The sequence shown here is derived from an EMBL/GenBank/DDBJ whole genome shotgun (WGS) entry which is preliminary data.</text>
</comment>
<dbReference type="AlphaFoldDB" id="A0A8H7T778"/>
<dbReference type="InterPro" id="IPR050529">
    <property type="entry name" value="CYP450_sterol_14alpha_dmase"/>
</dbReference>
<name>A0A8H7T778_9HELO</name>
<dbReference type="InterPro" id="IPR001128">
    <property type="entry name" value="Cyt_P450"/>
</dbReference>
<evidence type="ECO:0000313" key="9">
    <source>
        <dbReference type="Proteomes" id="UP000664132"/>
    </source>
</evidence>
<organism evidence="8 9">
    <name type="scientific">Cadophora malorum</name>
    <dbReference type="NCBI Taxonomy" id="108018"/>
    <lineage>
        <taxon>Eukaryota</taxon>
        <taxon>Fungi</taxon>
        <taxon>Dikarya</taxon>
        <taxon>Ascomycota</taxon>
        <taxon>Pezizomycotina</taxon>
        <taxon>Leotiomycetes</taxon>
        <taxon>Helotiales</taxon>
        <taxon>Ploettnerulaceae</taxon>
        <taxon>Cadophora</taxon>
    </lineage>
</organism>
<dbReference type="Gene3D" id="1.10.630.10">
    <property type="entry name" value="Cytochrome P450"/>
    <property type="match status" value="1"/>
</dbReference>
<dbReference type="GO" id="GO:0020037">
    <property type="term" value="F:heme binding"/>
    <property type="evidence" value="ECO:0007669"/>
    <property type="project" value="InterPro"/>
</dbReference>
<evidence type="ECO:0000256" key="5">
    <source>
        <dbReference type="ARBA" id="ARBA00023004"/>
    </source>
</evidence>
<evidence type="ECO:0008006" key="10">
    <source>
        <dbReference type="Google" id="ProtNLM"/>
    </source>
</evidence>
<dbReference type="GO" id="GO:0005506">
    <property type="term" value="F:iron ion binding"/>
    <property type="evidence" value="ECO:0007669"/>
    <property type="project" value="InterPro"/>
</dbReference>
<dbReference type="PRINTS" id="PR00465">
    <property type="entry name" value="EP450IV"/>
</dbReference>
<feature type="binding site" description="axial binding residue" evidence="6">
    <location>
        <position position="519"/>
    </location>
    <ligand>
        <name>heme</name>
        <dbReference type="ChEBI" id="CHEBI:30413"/>
    </ligand>
    <ligandPart>
        <name>Fe</name>
        <dbReference type="ChEBI" id="CHEBI:18248"/>
    </ligandPart>
</feature>
<dbReference type="CDD" id="cd11040">
    <property type="entry name" value="CYP7_CYP8-like"/>
    <property type="match status" value="1"/>
</dbReference>
<dbReference type="InterPro" id="IPR036396">
    <property type="entry name" value="Cyt_P450_sf"/>
</dbReference>
<comment type="cofactor">
    <cofactor evidence="1 6">
        <name>heme</name>
        <dbReference type="ChEBI" id="CHEBI:30413"/>
    </cofactor>
</comment>
<keyword evidence="9" id="KW-1185">Reference proteome</keyword>
<proteinExistence type="inferred from homology"/>
<dbReference type="InterPro" id="IPR002403">
    <property type="entry name" value="Cyt_P450_E_grp-IV"/>
</dbReference>